<name>A0A6G1IHN5_9PLEO</name>
<dbReference type="InterPro" id="IPR043502">
    <property type="entry name" value="DNA/RNA_pol_sf"/>
</dbReference>
<protein>
    <submittedName>
        <fullName evidence="1">Uncharacterized protein</fullName>
    </submittedName>
</protein>
<dbReference type="SUPFAM" id="SSF56672">
    <property type="entry name" value="DNA/RNA polymerases"/>
    <property type="match status" value="1"/>
</dbReference>
<accession>A0A6G1IHN5</accession>
<dbReference type="AlphaFoldDB" id="A0A6G1IHN5"/>
<gene>
    <name evidence="1" type="ORF">K458DRAFT_409456</name>
</gene>
<organism evidence="1 2">
    <name type="scientific">Lentithecium fluviatile CBS 122367</name>
    <dbReference type="NCBI Taxonomy" id="1168545"/>
    <lineage>
        <taxon>Eukaryota</taxon>
        <taxon>Fungi</taxon>
        <taxon>Dikarya</taxon>
        <taxon>Ascomycota</taxon>
        <taxon>Pezizomycotina</taxon>
        <taxon>Dothideomycetes</taxon>
        <taxon>Pleosporomycetidae</taxon>
        <taxon>Pleosporales</taxon>
        <taxon>Massarineae</taxon>
        <taxon>Lentitheciaceae</taxon>
        <taxon>Lentithecium</taxon>
    </lineage>
</organism>
<evidence type="ECO:0000313" key="1">
    <source>
        <dbReference type="EMBL" id="KAF2677746.1"/>
    </source>
</evidence>
<dbReference type="Gene3D" id="1.10.287.690">
    <property type="entry name" value="Helix hairpin bin"/>
    <property type="match status" value="1"/>
</dbReference>
<dbReference type="InterPro" id="IPR023211">
    <property type="entry name" value="DNA_pol_palm_dom_sf"/>
</dbReference>
<proteinExistence type="predicted"/>
<reference evidence="1" key="1">
    <citation type="journal article" date="2020" name="Stud. Mycol.">
        <title>101 Dothideomycetes genomes: a test case for predicting lifestyles and emergence of pathogens.</title>
        <authorList>
            <person name="Haridas S."/>
            <person name="Albert R."/>
            <person name="Binder M."/>
            <person name="Bloem J."/>
            <person name="Labutti K."/>
            <person name="Salamov A."/>
            <person name="Andreopoulos B."/>
            <person name="Baker S."/>
            <person name="Barry K."/>
            <person name="Bills G."/>
            <person name="Bluhm B."/>
            <person name="Cannon C."/>
            <person name="Castanera R."/>
            <person name="Culley D."/>
            <person name="Daum C."/>
            <person name="Ezra D."/>
            <person name="Gonzalez J."/>
            <person name="Henrissat B."/>
            <person name="Kuo A."/>
            <person name="Liang C."/>
            <person name="Lipzen A."/>
            <person name="Lutzoni F."/>
            <person name="Magnuson J."/>
            <person name="Mondo S."/>
            <person name="Nolan M."/>
            <person name="Ohm R."/>
            <person name="Pangilinan J."/>
            <person name="Park H.-J."/>
            <person name="Ramirez L."/>
            <person name="Alfaro M."/>
            <person name="Sun H."/>
            <person name="Tritt A."/>
            <person name="Yoshinaga Y."/>
            <person name="Zwiers L.-H."/>
            <person name="Turgeon B."/>
            <person name="Goodwin S."/>
            <person name="Spatafora J."/>
            <person name="Crous P."/>
            <person name="Grigoriev I."/>
        </authorList>
    </citation>
    <scope>NUCLEOTIDE SEQUENCE</scope>
    <source>
        <strain evidence="1">CBS 122367</strain>
    </source>
</reference>
<sequence length="129" mass="13744">MPPDVKSMPIGHVVDYKNSTITRTSTSYIGVVQGEKSIVGDIVTMLISTRKNVIAKGDDIADAESKFLVNARYGSMASGILSSKTFNEATTCTARYFLKVMVKAREGTRATVIYGGTDSVVAEVGAANE</sequence>
<keyword evidence="2" id="KW-1185">Reference proteome</keyword>
<dbReference type="Proteomes" id="UP000799291">
    <property type="component" value="Unassembled WGS sequence"/>
</dbReference>
<dbReference type="EMBL" id="MU005619">
    <property type="protein sequence ID" value="KAF2677746.1"/>
    <property type="molecule type" value="Genomic_DNA"/>
</dbReference>
<dbReference type="Gene3D" id="3.90.1600.10">
    <property type="entry name" value="Palm domain of DNA polymerase"/>
    <property type="match status" value="1"/>
</dbReference>
<evidence type="ECO:0000313" key="2">
    <source>
        <dbReference type="Proteomes" id="UP000799291"/>
    </source>
</evidence>